<dbReference type="Proteomes" id="UP000694872">
    <property type="component" value="Unplaced"/>
</dbReference>
<evidence type="ECO:0000313" key="2">
    <source>
        <dbReference type="RefSeq" id="XP_013162418.1"/>
    </source>
</evidence>
<gene>
    <name evidence="2" type="primary">LOC106113904</name>
</gene>
<dbReference type="AlphaFoldDB" id="A0AAJ7E4J5"/>
<feature type="compositionally biased region" description="Low complexity" evidence="1">
    <location>
        <begin position="566"/>
        <end position="577"/>
    </location>
</feature>
<feature type="region of interest" description="Disordered" evidence="1">
    <location>
        <begin position="563"/>
        <end position="638"/>
    </location>
</feature>
<organism evidence="2">
    <name type="scientific">Papilio xuthus</name>
    <name type="common">Asian swallowtail butterfly</name>
    <dbReference type="NCBI Taxonomy" id="66420"/>
    <lineage>
        <taxon>Eukaryota</taxon>
        <taxon>Metazoa</taxon>
        <taxon>Ecdysozoa</taxon>
        <taxon>Arthropoda</taxon>
        <taxon>Hexapoda</taxon>
        <taxon>Insecta</taxon>
        <taxon>Pterygota</taxon>
        <taxon>Neoptera</taxon>
        <taxon>Endopterygota</taxon>
        <taxon>Lepidoptera</taxon>
        <taxon>Glossata</taxon>
        <taxon>Ditrysia</taxon>
        <taxon>Papilionoidea</taxon>
        <taxon>Papilionidae</taxon>
        <taxon>Papilioninae</taxon>
        <taxon>Papilio</taxon>
    </lineage>
</organism>
<protein>
    <submittedName>
        <fullName evidence="2">Uncharacterized protein LOC106113904</fullName>
    </submittedName>
</protein>
<feature type="compositionally biased region" description="Polar residues" evidence="1">
    <location>
        <begin position="328"/>
        <end position="348"/>
    </location>
</feature>
<dbReference type="RefSeq" id="XP_013162418.1">
    <property type="nucleotide sequence ID" value="XM_013306964.1"/>
</dbReference>
<reference evidence="2" key="1">
    <citation type="submission" date="2025-08" db="UniProtKB">
        <authorList>
            <consortium name="RefSeq"/>
        </authorList>
    </citation>
    <scope>IDENTIFICATION</scope>
</reference>
<accession>A0AAJ7E4J5</accession>
<evidence type="ECO:0000256" key="1">
    <source>
        <dbReference type="SAM" id="MobiDB-lite"/>
    </source>
</evidence>
<feature type="compositionally biased region" description="Basic and acidic residues" evidence="1">
    <location>
        <begin position="628"/>
        <end position="638"/>
    </location>
</feature>
<feature type="region of interest" description="Disordered" evidence="1">
    <location>
        <begin position="263"/>
        <end position="351"/>
    </location>
</feature>
<feature type="region of interest" description="Disordered" evidence="1">
    <location>
        <begin position="159"/>
        <end position="181"/>
    </location>
</feature>
<dbReference type="GeneID" id="106113904"/>
<proteinExistence type="predicted"/>
<dbReference type="KEGG" id="pxu:106113904"/>
<name>A0AAJ7E4J5_PAPXU</name>
<sequence>MNTPAEVRCIVCQLVFCCANCRRKHEQTEHNLTYDCPICRGKRFLCRPEDINQDLIQHLADEHVPLQCRKCNKLFKTMEDLIDIDKCITISELVDEPLHKDDVAEVIDNEFDSLYHNVLNNNEGENIAAIVSINKSNRTAVITPLSKGQHLVDYESSDAESEGSPKVQFMTTPHPKVAPKTPVSKKYFRSATPHVNKYVQLMRQKAIDDYEEAIAKEETNMSPISGAMSGVDRLEVTDSQKEVTTPTSQLPPHMMNLVQSVTTSTPTHPASGGWTLFHEQGADSPLSEIENTESTAQTMESDTKTESDIIQPKLKSIIATASRHRFSSQESSEKGSLTETGNNSTESSLKTKKVKFAQDTVFEPEQKVKRVFRKPKRMLTPGPQRQRFCYNPRFQALVNRFETQARTPLNIKVEKDQETTPPIGQHNMQARAIDFKEEINTDEVPSQCKDSKELFKSCVDTPSNPIDNTITTVTTNIATTLETCIKSALRTTEDETEIEFKFVITKKKVSVKRIEEDWESTDLKKNNNNKKQIEPQQNKENIWSSVARAIKNVFWSEQVCSTPVGSLDSNDSTSSSASKRKYEQMSDYNLSPINHKRYKYEGRINGRPPLRRTKCWGLPGMRPTTQESGKDSPEWSQD</sequence>